<organism evidence="6 7">
    <name type="scientific">Sporomusa malonica</name>
    <dbReference type="NCBI Taxonomy" id="112901"/>
    <lineage>
        <taxon>Bacteria</taxon>
        <taxon>Bacillati</taxon>
        <taxon>Bacillota</taxon>
        <taxon>Negativicutes</taxon>
        <taxon>Selenomonadales</taxon>
        <taxon>Sporomusaceae</taxon>
        <taxon>Sporomusa</taxon>
    </lineage>
</organism>
<feature type="transmembrane region" description="Helical" evidence="5">
    <location>
        <begin position="155"/>
        <end position="174"/>
    </location>
</feature>
<evidence type="ECO:0000313" key="7">
    <source>
        <dbReference type="Proteomes" id="UP000192738"/>
    </source>
</evidence>
<dbReference type="OrthoDB" id="9786493at2"/>
<reference evidence="6 7" key="1">
    <citation type="submission" date="2017-04" db="EMBL/GenBank/DDBJ databases">
        <authorList>
            <person name="Afonso C.L."/>
            <person name="Miller P.J."/>
            <person name="Scott M.A."/>
            <person name="Spackman E."/>
            <person name="Goraichik I."/>
            <person name="Dimitrov K.M."/>
            <person name="Suarez D.L."/>
            <person name="Swayne D.E."/>
        </authorList>
    </citation>
    <scope>NUCLEOTIDE SEQUENCE [LARGE SCALE GENOMIC DNA]</scope>
    <source>
        <strain evidence="6 7">DSM 5090</strain>
    </source>
</reference>
<dbReference type="InterPro" id="IPR000292">
    <property type="entry name" value="For/NO2_transpt"/>
</dbReference>
<name>A0A1W1YGN6_9FIRM</name>
<dbReference type="Gene3D" id="1.20.1080.10">
    <property type="entry name" value="Glycerol uptake facilitator protein"/>
    <property type="match status" value="1"/>
</dbReference>
<dbReference type="PANTHER" id="PTHR30520">
    <property type="entry name" value="FORMATE TRANSPORTER-RELATED"/>
    <property type="match status" value="1"/>
</dbReference>
<dbReference type="PANTHER" id="PTHR30520:SF8">
    <property type="entry name" value="NITRITE TRANSPORTER NIRC"/>
    <property type="match status" value="1"/>
</dbReference>
<protein>
    <submittedName>
        <fullName evidence="6">Hydrosulfide channel, FNT family</fullName>
    </submittedName>
</protein>
<keyword evidence="3 5" id="KW-1133">Transmembrane helix</keyword>
<feature type="transmembrane region" description="Helical" evidence="5">
    <location>
        <begin position="27"/>
        <end position="52"/>
    </location>
</feature>
<dbReference type="GO" id="GO:0015499">
    <property type="term" value="F:formate transmembrane transporter activity"/>
    <property type="evidence" value="ECO:0007669"/>
    <property type="project" value="TreeGrafter"/>
</dbReference>
<dbReference type="InterPro" id="IPR023271">
    <property type="entry name" value="Aquaporin-like"/>
</dbReference>
<evidence type="ECO:0000256" key="2">
    <source>
        <dbReference type="ARBA" id="ARBA00022692"/>
    </source>
</evidence>
<evidence type="ECO:0000256" key="4">
    <source>
        <dbReference type="ARBA" id="ARBA00023136"/>
    </source>
</evidence>
<dbReference type="Pfam" id="PF01226">
    <property type="entry name" value="Form_Nir_trans"/>
    <property type="match status" value="1"/>
</dbReference>
<feature type="transmembrane region" description="Helical" evidence="5">
    <location>
        <begin position="186"/>
        <end position="213"/>
    </location>
</feature>
<dbReference type="GO" id="GO:0005886">
    <property type="term" value="C:plasma membrane"/>
    <property type="evidence" value="ECO:0007669"/>
    <property type="project" value="TreeGrafter"/>
</dbReference>
<dbReference type="Proteomes" id="UP000192738">
    <property type="component" value="Unassembled WGS sequence"/>
</dbReference>
<feature type="transmembrane region" description="Helical" evidence="5">
    <location>
        <begin position="116"/>
        <end position="140"/>
    </location>
</feature>
<keyword evidence="2 5" id="KW-0812">Transmembrane</keyword>
<evidence type="ECO:0000256" key="1">
    <source>
        <dbReference type="ARBA" id="ARBA00004141"/>
    </source>
</evidence>
<evidence type="ECO:0000256" key="5">
    <source>
        <dbReference type="SAM" id="Phobius"/>
    </source>
</evidence>
<accession>A0A1W1YGN6</accession>
<proteinExistence type="predicted"/>
<dbReference type="EMBL" id="FWXI01000001">
    <property type="protein sequence ID" value="SMC35380.1"/>
    <property type="molecule type" value="Genomic_DNA"/>
</dbReference>
<keyword evidence="7" id="KW-1185">Reference proteome</keyword>
<dbReference type="RefSeq" id="WP_084573874.1">
    <property type="nucleotide sequence ID" value="NZ_CP155572.1"/>
</dbReference>
<keyword evidence="4 5" id="KW-0472">Membrane</keyword>
<comment type="subcellular location">
    <subcellularLocation>
        <location evidence="1">Membrane</location>
        <topology evidence="1">Multi-pass membrane protein</topology>
    </subcellularLocation>
</comment>
<dbReference type="AlphaFoldDB" id="A0A1W1YGN6"/>
<evidence type="ECO:0000313" key="6">
    <source>
        <dbReference type="EMBL" id="SMC35380.1"/>
    </source>
</evidence>
<sequence>MYYDDITKLSAAAQKKTELLQNSKPKYLLASALAGMYVGFGILLIFTIGGLLSPENPAIARIIMGLSFGIALSLVVTAGSELLTGNNMIMTVGQLEGKVTVQDSLKIYLYSFTGNLLGAVILAWLFVAAGLATGSTAAFIGKVSQTKMSLPWTELFARGILCNTLVCLALWCSFRLKDEAAKLIMIFWCLFAFITTGFEHSVANMTLLAVALLAPGTAAVSLDGFIYNIVVVTLGNFIGGALVVGGSYWYISKKD</sequence>
<dbReference type="STRING" id="112901.SAMN04488500_101369"/>
<feature type="transmembrane region" description="Helical" evidence="5">
    <location>
        <begin position="225"/>
        <end position="251"/>
    </location>
</feature>
<evidence type="ECO:0000256" key="3">
    <source>
        <dbReference type="ARBA" id="ARBA00022989"/>
    </source>
</evidence>
<feature type="transmembrane region" description="Helical" evidence="5">
    <location>
        <begin position="58"/>
        <end position="80"/>
    </location>
</feature>
<gene>
    <name evidence="6" type="ORF">SAMN04488500_101369</name>
</gene>